<dbReference type="RefSeq" id="WP_142897027.1">
    <property type="nucleotide sequence ID" value="NZ_ML660055.1"/>
</dbReference>
<dbReference type="InterPro" id="IPR003741">
    <property type="entry name" value="LUD_dom"/>
</dbReference>
<proteinExistence type="predicted"/>
<protein>
    <submittedName>
        <fullName evidence="3">Lactate utilization protein C</fullName>
    </submittedName>
</protein>
<evidence type="ECO:0000313" key="4">
    <source>
        <dbReference type="Proteomes" id="UP000315252"/>
    </source>
</evidence>
<feature type="region of interest" description="Disordered" evidence="1">
    <location>
        <begin position="1"/>
        <end position="38"/>
    </location>
</feature>
<dbReference type="EMBL" id="VHSH01000004">
    <property type="protein sequence ID" value="TQV79846.1"/>
    <property type="molecule type" value="Genomic_DNA"/>
</dbReference>
<dbReference type="Proteomes" id="UP000315252">
    <property type="component" value="Unassembled WGS sequence"/>
</dbReference>
<evidence type="ECO:0000256" key="1">
    <source>
        <dbReference type="SAM" id="MobiDB-lite"/>
    </source>
</evidence>
<dbReference type="OrthoDB" id="9794157at2"/>
<comment type="caution">
    <text evidence="3">The sequence shown here is derived from an EMBL/GenBank/DDBJ whole genome shotgun (WGS) entry which is preliminary data.</text>
</comment>
<gene>
    <name evidence="3" type="ORF">FKG95_14235</name>
</gene>
<reference evidence="3 4" key="1">
    <citation type="submission" date="2019-06" db="EMBL/GenBank/DDBJ databases">
        <title>Whole genome sequence for Rhodospirillaceae sp. R148.</title>
        <authorList>
            <person name="Wang G."/>
        </authorList>
    </citation>
    <scope>NUCLEOTIDE SEQUENCE [LARGE SCALE GENOMIC DNA]</scope>
    <source>
        <strain evidence="3 4">R148</strain>
    </source>
</reference>
<organism evidence="3 4">
    <name type="scientific">Denitrobaculum tricleocarpae</name>
    <dbReference type="NCBI Taxonomy" id="2591009"/>
    <lineage>
        <taxon>Bacteria</taxon>
        <taxon>Pseudomonadati</taxon>
        <taxon>Pseudomonadota</taxon>
        <taxon>Alphaproteobacteria</taxon>
        <taxon>Rhodospirillales</taxon>
        <taxon>Rhodospirillaceae</taxon>
        <taxon>Denitrobaculum</taxon>
    </lineage>
</organism>
<sequence>MTTAREQILGAVKQSLKKNNPSGDRPDELAQRLSDPKANLIPERSRLPHPAQVDLMESMLIELSATVKRVGSLDEVPGEVIDYLKTRNLPQEVRLAPSKELLALGWDDQSLLKVSTGPAREPDQVSVTGAFAAVAETGTLMLHSGPEGPTTLNFLPENHIVVLRSSQVVGAYEEGWARLRKAFGNGTMPRTLNMISGPSRTGDIEQKIELGAHGPRRLHVIIVEDGNAESGDSAG</sequence>
<dbReference type="Pfam" id="PF02589">
    <property type="entry name" value="LUD_dom"/>
    <property type="match status" value="1"/>
</dbReference>
<name>A0A545TRK3_9PROT</name>
<accession>A0A545TRK3</accession>
<dbReference type="PANTHER" id="PTHR43682">
    <property type="entry name" value="LACTATE UTILIZATION PROTEIN C"/>
    <property type="match status" value="1"/>
</dbReference>
<evidence type="ECO:0000313" key="3">
    <source>
        <dbReference type="EMBL" id="TQV79846.1"/>
    </source>
</evidence>
<evidence type="ECO:0000259" key="2">
    <source>
        <dbReference type="Pfam" id="PF02589"/>
    </source>
</evidence>
<dbReference type="InterPro" id="IPR037171">
    <property type="entry name" value="NagB/RpiA_transferase-like"/>
</dbReference>
<dbReference type="InterPro" id="IPR024185">
    <property type="entry name" value="FTHF_cligase-like_sf"/>
</dbReference>
<dbReference type="SUPFAM" id="SSF100950">
    <property type="entry name" value="NagB/RpiA/CoA transferase-like"/>
    <property type="match status" value="1"/>
</dbReference>
<dbReference type="PANTHER" id="PTHR43682:SF1">
    <property type="entry name" value="LACTATE UTILIZATION PROTEIN C"/>
    <property type="match status" value="1"/>
</dbReference>
<keyword evidence="4" id="KW-1185">Reference proteome</keyword>
<dbReference type="Gene3D" id="3.40.50.10420">
    <property type="entry name" value="NagB/RpiA/CoA transferase-like"/>
    <property type="match status" value="1"/>
</dbReference>
<dbReference type="AlphaFoldDB" id="A0A545TRK3"/>
<feature type="domain" description="LUD" evidence="2">
    <location>
        <begin position="125"/>
        <end position="223"/>
    </location>
</feature>